<evidence type="ECO:0000313" key="3">
    <source>
        <dbReference type="EMBL" id="TCC98592.1"/>
    </source>
</evidence>
<evidence type="ECO:0000259" key="2">
    <source>
        <dbReference type="PROSITE" id="PS50268"/>
    </source>
</evidence>
<dbReference type="InterPro" id="IPR026341">
    <property type="entry name" value="T9SS_type_B"/>
</dbReference>
<dbReference type="Pfam" id="PF12733">
    <property type="entry name" value="Cadherin-like"/>
    <property type="match status" value="1"/>
</dbReference>
<dbReference type="GO" id="GO:0005509">
    <property type="term" value="F:calcium ion binding"/>
    <property type="evidence" value="ECO:0007669"/>
    <property type="project" value="InterPro"/>
</dbReference>
<dbReference type="OrthoDB" id="355609at2"/>
<keyword evidence="4" id="KW-1185">Reference proteome</keyword>
<dbReference type="InterPro" id="IPR002126">
    <property type="entry name" value="Cadherin-like_dom"/>
</dbReference>
<reference evidence="3 4" key="1">
    <citation type="submission" date="2019-02" db="EMBL/GenBank/DDBJ databases">
        <title>Pedobacter sp. RP-3-8 sp. nov., isolated from Arctic soil.</title>
        <authorList>
            <person name="Dahal R.H."/>
        </authorList>
    </citation>
    <scope>NUCLEOTIDE SEQUENCE [LARGE SCALE GENOMIC DNA]</scope>
    <source>
        <strain evidence="3 4">RP-3-8</strain>
    </source>
</reference>
<gene>
    <name evidence="3" type="ORF">EZ444_04770</name>
</gene>
<dbReference type="GO" id="GO:0016020">
    <property type="term" value="C:membrane"/>
    <property type="evidence" value="ECO:0007669"/>
    <property type="project" value="InterPro"/>
</dbReference>
<accession>A0A4R0NH25</accession>
<dbReference type="InterPro" id="IPR008964">
    <property type="entry name" value="Invasin/intimin_cell_adhesion"/>
</dbReference>
<dbReference type="InterPro" id="IPR025883">
    <property type="entry name" value="Cadherin-like_domain"/>
</dbReference>
<name>A0A4R0NH25_9SPHI</name>
<feature type="domain" description="Cadherin" evidence="2">
    <location>
        <begin position="1214"/>
        <end position="1304"/>
    </location>
</feature>
<evidence type="ECO:0000313" key="4">
    <source>
        <dbReference type="Proteomes" id="UP000291117"/>
    </source>
</evidence>
<feature type="chain" id="PRO_5021004602" evidence="1">
    <location>
        <begin position="26"/>
        <end position="1573"/>
    </location>
</feature>
<dbReference type="GO" id="GO:0007156">
    <property type="term" value="P:homophilic cell adhesion via plasma membrane adhesion molecules"/>
    <property type="evidence" value="ECO:0007669"/>
    <property type="project" value="InterPro"/>
</dbReference>
<dbReference type="Pfam" id="PF13585">
    <property type="entry name" value="CHU_C"/>
    <property type="match status" value="1"/>
</dbReference>
<dbReference type="Proteomes" id="UP000291117">
    <property type="component" value="Unassembled WGS sequence"/>
</dbReference>
<dbReference type="CDD" id="cd11304">
    <property type="entry name" value="Cadherin_repeat"/>
    <property type="match status" value="1"/>
</dbReference>
<feature type="signal peptide" evidence="1">
    <location>
        <begin position="1"/>
        <end position="25"/>
    </location>
</feature>
<dbReference type="PROSITE" id="PS50268">
    <property type="entry name" value="CADHERIN_2"/>
    <property type="match status" value="1"/>
</dbReference>
<proteinExistence type="predicted"/>
<dbReference type="EMBL" id="SJSM01000002">
    <property type="protein sequence ID" value="TCC98592.1"/>
    <property type="molecule type" value="Genomic_DNA"/>
</dbReference>
<comment type="caution">
    <text evidence="3">The sequence shown here is derived from an EMBL/GenBank/DDBJ whole genome shotgun (WGS) entry which is preliminary data.</text>
</comment>
<protein>
    <submittedName>
        <fullName evidence="3">T9SS type B sorting domain-containing protein</fullName>
    </submittedName>
</protein>
<dbReference type="SUPFAM" id="SSF49373">
    <property type="entry name" value="Invasin/intimin cell-adhesion fragments"/>
    <property type="match status" value="1"/>
</dbReference>
<evidence type="ECO:0000256" key="1">
    <source>
        <dbReference type="SAM" id="SignalP"/>
    </source>
</evidence>
<dbReference type="Gene3D" id="2.60.40.60">
    <property type="entry name" value="Cadherins"/>
    <property type="match status" value="1"/>
</dbReference>
<keyword evidence="1" id="KW-0732">Signal</keyword>
<dbReference type="InterPro" id="IPR041286">
    <property type="entry name" value="MBG_2"/>
</dbReference>
<dbReference type="Gene3D" id="3.30.160.710">
    <property type="match status" value="2"/>
</dbReference>
<dbReference type="NCBIfam" id="TIGR04131">
    <property type="entry name" value="Bac_Flav_CTERM"/>
    <property type="match status" value="1"/>
</dbReference>
<sequence>MGMKKYYKIIALVLLSHSFITGARAQLKAGTEGIYIKTGSMFSSDGLGLKPSADLTLIDLSLEKSATPVTGDAGSGINRGYKFSVPLTFTGSLGFSYFTAELNSNTESLLQLFYKSAEADVTYTVTTGTSINTVDKYLENTFTSTTFSTLSAADPVIFVPPASAPITTTAAATVITITEATLNGTVNANSANTTITFAYGTDESVVSAGGGTIIAATPGTASGISNTIVSAALTGLSASTTYYYKVNGSNSVGDNSGLVLSFTTKAAPSTNANLSALSLSEGTLSPVFVSGTTSYSATVGNSITLVTVTAALEEANATIMVNGAAATSGSASGAIALNVGSNTLTTLVTAQDGTTTKTYTVSIIRLAAQTITFNAPSATIYGDADITLPATASSGLTISYISDNTLVATISGNTVTIKSAGTAKITASQAGDADYDAASLVEQNLIVSKKPVTITADAKSKIYGDADPALTYAVTIGSLVGSDAFTGALTRTPGETINTYAITQGTVALSSNYALTYEAVNLAITPKALTIVANNRSKTYGDALTFTVTEFTTIGLINGNTVTGVNLTSTGAIATATVTADPYPIVPAAGTGTGLENYAITYVNGALSVDKKALSVVNTNRSKAYGEVLTNLDFIGSITGLVNNDNISLTRNSTGATANATAGTNYPIVATLTDPDSKLANYTLTNADGLLTVAQKVLTIIANNQSKTYGDAVTFTGTEFTTIGLINGNAVTGVNLTSTGAITTATVTVGPYPIVPAAATGTGLENYVITYVNGVLSVDKKALSVVNTNRSKAYGEVLTNPDFIGSITGLVNNDNISSTRNSTGAMANATAGANYPIVATMTDPDSKLANYTLTNADGLLTVDQKVLTIIATNQSKTYGDAVTFTVTEFTTTGLINGNTVTGVNLTSTGAITTATVIAGPYPIVPAAATGTGLENYAITYVNGVLNVDKKALSVVNTNRSKAYGEVLTNLDFIGSITGQVNNDNISLTRNSTGATANATAGTNYPIVATLTDPDSKLANYTLTNADGLLTIAQKVLTIIANNQSKTYGDAVTFTGTEFIPVGLVNGNTVTGVTLTSGGAAATASVTGAAYSITPAAATGIGLDNYAITYTNGVLSIGKKALVVIAEDKAKFSGRDNPILTARYTGFANGEDNSSLSVQPVLSTTATTNSPIGDYAITVSGAAAANYSITYAPGVLKIKPAAPNVITLAAIPLFENQSAGADAGTFSSVSEDPMDTFTFSLVAGTGDTDNGLFAISGNKISTVASLDFENKSNYNIRVRSNSVYGLWLEKELSITLNDVNEVPTLAAIASQAICYATTTQVLPLTGISAGPETNQSTTLSVSSNSSLFENLNVSGNGATGNLTYRIKEGVGSGTATITVTVKDSGGTANGGTDTFSRSFVITVNPLPVASISSDKGTQMSKGEVAVLSATGGSSYVWANASGIISGHNTAVLTVRPSQTTTYTLTVSNVSGCTQVQQFTITILDDYAKVKALNILSPNGDGYNDKWLIDNLDYYPNNEVKIFDRSGRQIYSKKSYDNSWDGMLNGAVLEEGTYFYVIDFGNGSPKLKGFITILR</sequence>
<dbReference type="Pfam" id="PF18676">
    <property type="entry name" value="MBG_2"/>
    <property type="match status" value="9"/>
</dbReference>
<organism evidence="3 4">
    <name type="scientific">Pedobacter hiemivivus</name>
    <dbReference type="NCBI Taxonomy" id="2530454"/>
    <lineage>
        <taxon>Bacteria</taxon>
        <taxon>Pseudomonadati</taxon>
        <taxon>Bacteroidota</taxon>
        <taxon>Sphingobacteriia</taxon>
        <taxon>Sphingobacteriales</taxon>
        <taxon>Sphingobacteriaceae</taxon>
        <taxon>Pedobacter</taxon>
    </lineage>
</organism>